<sequence length="742" mass="82148">MGKAKKSFSKARVNPLGVLTANDSNFDRAGPVVETNPKGEATFPVLKKLNAADAADRVWAAASISNLYLSNPTVRRKLLTTNVIGLLVERLTDDSLDVVVECLGTLRNLGTIYDPGLYPQMIRKNILVALKQLVEKASDYIHSLLQGEDLNRHVQGLTPQLVWGLADNVLSVLLILSQAVAKINEMNVAAFLMSFLNPREKNIPSESRIIAAQLFYTLTENNPTICKELARHSPFVANLFDILETPTAESGLDVSLPILTGGVLYNLLPFANLASEYQADLFTKFPKLLITVLSDHLGTNVGHCVTQACQLVKSIDLRLNTTLEKHPQAEASHKAIQQLGVEETKLNTLHLVLELLANVFTSDQLDKEEDTAEDDTKDENVSGEEEDAMDVESEAPAPDADAASDELSESDLADLAQVTTADYTHGEAGPDQAILEVFTQHILPKVVALAEPTQAFISALPKDLGQSATDADDIAVSAILSFQTSLHMLHRRALGCLNNFLLIMADSDDQDWLVQHKTTLVQQFWDTLFGYAHQVMTPLPAPMTGETELADRLDYAQFQTDYLDDVLGCLWCLARGTKGNVHVTEDQVQSVVQTYRQTTTSPGMRVKCVGIVGAIASRQPGYVDANRIIGNFLMQEVIEVETERLAKMPYKPATFDPLPIEPIMQAIDCLYDVYGDAEYDYDGPVFVQGQFLKRMESLQAQLKTLIKRIDARKHQALRQRANDVWLSYPEFLKYKKAELKRR</sequence>
<evidence type="ECO:0000256" key="2">
    <source>
        <dbReference type="SAM" id="MobiDB-lite"/>
    </source>
</evidence>
<dbReference type="InterPro" id="IPR011989">
    <property type="entry name" value="ARM-like"/>
</dbReference>
<dbReference type="GO" id="GO:0042273">
    <property type="term" value="P:ribosomal large subunit biogenesis"/>
    <property type="evidence" value="ECO:0007669"/>
    <property type="project" value="TreeGrafter"/>
</dbReference>
<feature type="domain" description="SYO1-like TPR repeats" evidence="3">
    <location>
        <begin position="483"/>
        <end position="737"/>
    </location>
</feature>
<evidence type="ECO:0000313" key="5">
    <source>
        <dbReference type="Proteomes" id="UP001151582"/>
    </source>
</evidence>
<comment type="similarity">
    <text evidence="1">Belongs to the nuclear import and ribosome assembly adapter family.</text>
</comment>
<evidence type="ECO:0000256" key="1">
    <source>
        <dbReference type="ARBA" id="ARBA00049983"/>
    </source>
</evidence>
<dbReference type="Gene3D" id="1.25.10.10">
    <property type="entry name" value="Leucine-rich Repeat Variant"/>
    <property type="match status" value="1"/>
</dbReference>
<comment type="caution">
    <text evidence="4">The sequence shown here is derived from an EMBL/GenBank/DDBJ whole genome shotgun (WGS) entry which is preliminary data.</text>
</comment>
<feature type="compositionally biased region" description="Acidic residues" evidence="2">
    <location>
        <begin position="366"/>
        <end position="393"/>
    </location>
</feature>
<dbReference type="GO" id="GO:0006606">
    <property type="term" value="P:protein import into nucleus"/>
    <property type="evidence" value="ECO:0007669"/>
    <property type="project" value="TreeGrafter"/>
</dbReference>
<keyword evidence="5" id="KW-1185">Reference proteome</keyword>
<feature type="region of interest" description="Disordered" evidence="2">
    <location>
        <begin position="366"/>
        <end position="409"/>
    </location>
</feature>
<dbReference type="OrthoDB" id="288703at2759"/>
<evidence type="ECO:0000313" key="4">
    <source>
        <dbReference type="EMBL" id="KAJ1984716.1"/>
    </source>
</evidence>
<dbReference type="Proteomes" id="UP001151582">
    <property type="component" value="Unassembled WGS sequence"/>
</dbReference>
<gene>
    <name evidence="4" type="ORF">H4R34_000478</name>
</gene>
<dbReference type="Pfam" id="PF25567">
    <property type="entry name" value="TPR_SYO1"/>
    <property type="match status" value="1"/>
</dbReference>
<dbReference type="EMBL" id="JANBQB010000012">
    <property type="protein sequence ID" value="KAJ1984716.1"/>
    <property type="molecule type" value="Genomic_DNA"/>
</dbReference>
<dbReference type="AlphaFoldDB" id="A0A9W8EB89"/>
<dbReference type="InterPro" id="IPR052616">
    <property type="entry name" value="SYO1-like"/>
</dbReference>
<organism evidence="4 5">
    <name type="scientific">Dimargaris verticillata</name>
    <dbReference type="NCBI Taxonomy" id="2761393"/>
    <lineage>
        <taxon>Eukaryota</taxon>
        <taxon>Fungi</taxon>
        <taxon>Fungi incertae sedis</taxon>
        <taxon>Zoopagomycota</taxon>
        <taxon>Kickxellomycotina</taxon>
        <taxon>Dimargaritomycetes</taxon>
        <taxon>Dimargaritales</taxon>
        <taxon>Dimargaritaceae</taxon>
        <taxon>Dimargaris</taxon>
    </lineage>
</organism>
<reference evidence="4" key="1">
    <citation type="submission" date="2022-07" db="EMBL/GenBank/DDBJ databases">
        <title>Phylogenomic reconstructions and comparative analyses of Kickxellomycotina fungi.</title>
        <authorList>
            <person name="Reynolds N.K."/>
            <person name="Stajich J.E."/>
            <person name="Barry K."/>
            <person name="Grigoriev I.V."/>
            <person name="Crous P."/>
            <person name="Smith M.E."/>
        </authorList>
    </citation>
    <scope>NUCLEOTIDE SEQUENCE</scope>
    <source>
        <strain evidence="4">RSA 567</strain>
    </source>
</reference>
<evidence type="ECO:0000259" key="3">
    <source>
        <dbReference type="Pfam" id="PF25567"/>
    </source>
</evidence>
<dbReference type="GO" id="GO:0051082">
    <property type="term" value="F:unfolded protein binding"/>
    <property type="evidence" value="ECO:0007669"/>
    <property type="project" value="TreeGrafter"/>
</dbReference>
<dbReference type="PANTHER" id="PTHR13347">
    <property type="entry name" value="HEAT REPEAT-CONTAINING PROTEIN 3"/>
    <property type="match status" value="1"/>
</dbReference>
<dbReference type="InterPro" id="IPR057990">
    <property type="entry name" value="TPR_SYO1"/>
</dbReference>
<accession>A0A9W8EB89</accession>
<protein>
    <recommendedName>
        <fullName evidence="3">SYO1-like TPR repeats domain-containing protein</fullName>
    </recommendedName>
</protein>
<dbReference type="PANTHER" id="PTHR13347:SF1">
    <property type="entry name" value="HEAT REPEAT-CONTAINING PROTEIN 3"/>
    <property type="match status" value="1"/>
</dbReference>
<proteinExistence type="inferred from homology"/>
<dbReference type="InterPro" id="IPR016024">
    <property type="entry name" value="ARM-type_fold"/>
</dbReference>
<dbReference type="SUPFAM" id="SSF48371">
    <property type="entry name" value="ARM repeat"/>
    <property type="match status" value="1"/>
</dbReference>
<name>A0A9W8EB89_9FUNG</name>